<dbReference type="CDD" id="cd06170">
    <property type="entry name" value="LuxR_C_like"/>
    <property type="match status" value="1"/>
</dbReference>
<dbReference type="PANTHER" id="PTHR44688">
    <property type="entry name" value="DNA-BINDING TRANSCRIPTIONAL ACTIVATOR DEVR_DOSR"/>
    <property type="match status" value="1"/>
</dbReference>
<dbReference type="EMBL" id="BAAAZH010000024">
    <property type="protein sequence ID" value="GAA4123835.1"/>
    <property type="molecule type" value="Genomic_DNA"/>
</dbReference>
<dbReference type="PROSITE" id="PS50043">
    <property type="entry name" value="HTH_LUXR_2"/>
    <property type="match status" value="1"/>
</dbReference>
<organism evidence="5 6">
    <name type="scientific">Nocardioides fonticola</name>
    <dbReference type="NCBI Taxonomy" id="450363"/>
    <lineage>
        <taxon>Bacteria</taxon>
        <taxon>Bacillati</taxon>
        <taxon>Actinomycetota</taxon>
        <taxon>Actinomycetes</taxon>
        <taxon>Propionibacteriales</taxon>
        <taxon>Nocardioidaceae</taxon>
        <taxon>Nocardioides</taxon>
    </lineage>
</organism>
<dbReference type="InterPro" id="IPR016032">
    <property type="entry name" value="Sig_transdc_resp-reg_C-effctor"/>
</dbReference>
<dbReference type="PANTHER" id="PTHR44688:SF16">
    <property type="entry name" value="DNA-BINDING TRANSCRIPTIONAL ACTIVATOR DEVR_DOSR"/>
    <property type="match status" value="1"/>
</dbReference>
<dbReference type="PRINTS" id="PR00038">
    <property type="entry name" value="HTHLUXR"/>
</dbReference>
<evidence type="ECO:0000256" key="2">
    <source>
        <dbReference type="ARBA" id="ARBA00023125"/>
    </source>
</evidence>
<keyword evidence="1" id="KW-0805">Transcription regulation</keyword>
<sequence length="336" mass="35259">MPTGGFLSSTSDPRLELALSAQRSGRLLEALGLLSALHASPSGVPDRDLRVLSALVELRTARGDLAEARALAAGLPADLTAAVHDGLDRAVAGQVEVARAELAAASGDVEEAIAGHRRAEHWAHDAAPDVVPWRAGLAVALIRTGARREAASVAADQYAAARACGDPYAVAMALRTMATTDPGDRRLHHLRAARLELEDGGVVAERLGAQIDADLGGLLLLGFSPDDRAEAVRLLRSAETYAGRQELRPLQERVARLLVRIGEVPQPVPSDALGALTATERRVADLAARGLTNRAVAAELAVSVKAVEWHLSHIYRKLGITSRTRLPGALGLSSVG</sequence>
<keyword evidence="6" id="KW-1185">Reference proteome</keyword>
<dbReference type="SUPFAM" id="SSF46894">
    <property type="entry name" value="C-terminal effector domain of the bipartite response regulators"/>
    <property type="match status" value="1"/>
</dbReference>
<keyword evidence="3" id="KW-0804">Transcription</keyword>
<proteinExistence type="predicted"/>
<dbReference type="SMART" id="SM00421">
    <property type="entry name" value="HTH_LUXR"/>
    <property type="match status" value="1"/>
</dbReference>
<dbReference type="InterPro" id="IPR000792">
    <property type="entry name" value="Tscrpt_reg_LuxR_C"/>
</dbReference>
<evidence type="ECO:0000256" key="3">
    <source>
        <dbReference type="ARBA" id="ARBA00023163"/>
    </source>
</evidence>
<dbReference type="InterPro" id="IPR036388">
    <property type="entry name" value="WH-like_DNA-bd_sf"/>
</dbReference>
<dbReference type="Gene3D" id="1.10.10.10">
    <property type="entry name" value="Winged helix-like DNA-binding domain superfamily/Winged helix DNA-binding domain"/>
    <property type="match status" value="1"/>
</dbReference>
<evidence type="ECO:0000259" key="4">
    <source>
        <dbReference type="PROSITE" id="PS50043"/>
    </source>
</evidence>
<reference evidence="6" key="1">
    <citation type="journal article" date="2019" name="Int. J. Syst. Evol. Microbiol.">
        <title>The Global Catalogue of Microorganisms (GCM) 10K type strain sequencing project: providing services to taxonomists for standard genome sequencing and annotation.</title>
        <authorList>
            <consortium name="The Broad Institute Genomics Platform"/>
            <consortium name="The Broad Institute Genome Sequencing Center for Infectious Disease"/>
            <person name="Wu L."/>
            <person name="Ma J."/>
        </authorList>
    </citation>
    <scope>NUCLEOTIDE SEQUENCE [LARGE SCALE GENOMIC DNA]</scope>
    <source>
        <strain evidence="6">JCM 16703</strain>
    </source>
</reference>
<comment type="caution">
    <text evidence="5">The sequence shown here is derived from an EMBL/GenBank/DDBJ whole genome shotgun (WGS) entry which is preliminary data.</text>
</comment>
<dbReference type="Pfam" id="PF00196">
    <property type="entry name" value="GerE"/>
    <property type="match status" value="1"/>
</dbReference>
<keyword evidence="2" id="KW-0238">DNA-binding</keyword>
<gene>
    <name evidence="5" type="ORF">GCM10022215_30900</name>
</gene>
<protein>
    <recommendedName>
        <fullName evidence="4">HTH luxR-type domain-containing protein</fullName>
    </recommendedName>
</protein>
<evidence type="ECO:0000256" key="1">
    <source>
        <dbReference type="ARBA" id="ARBA00023015"/>
    </source>
</evidence>
<dbReference type="Proteomes" id="UP001501495">
    <property type="component" value="Unassembled WGS sequence"/>
</dbReference>
<feature type="domain" description="HTH luxR-type" evidence="4">
    <location>
        <begin position="269"/>
        <end position="336"/>
    </location>
</feature>
<evidence type="ECO:0000313" key="5">
    <source>
        <dbReference type="EMBL" id="GAA4123835.1"/>
    </source>
</evidence>
<name>A0ABP7XRK8_9ACTN</name>
<evidence type="ECO:0000313" key="6">
    <source>
        <dbReference type="Proteomes" id="UP001501495"/>
    </source>
</evidence>
<accession>A0ABP7XRK8</accession>